<sequence>MPATQFDDAVFEAELEGAPRIPTDHLFHYTSAAAAMFGILRSGTLRLSPFEATNDPWESQPSFQTLSVHHDDRDLVDSFDLWAEIDQAVRRHAKVACLTHDWKVDGSVLAPDALRGWNRLATWAHYGGNHSGICLRFDRRLLIDSFTSTSVPGALLRFHGPVQYRHVSLGLLPMDVGQAREFGVDAAAVAHARTYHEQIFFRKHRDWSNEMEYRLVLVDQSVLPAEIPIGSALTGLYLGVNFPGAHKPLLRAALEPYPSVELFALKNLNRTLYPHPVARADMGAQASGMTPRRSGTLEERLAALDASDAGAENRRKLAETVHAEPIAVLHEIGAAIAELTQPWPGTEVLLLGQTTAIPQELFARAPGVAGEPVHLQKGFTCVVENLPKQSHSLIAAGALQALDDDIVRLHGMVRTEDWHPDGNDTREHWRVTDEVPAAEAVTAARRLATGLAAAVAAVRTEFDQGRGRTA</sequence>
<evidence type="ECO:0000313" key="2">
    <source>
        <dbReference type="Proteomes" id="UP000239209"/>
    </source>
</evidence>
<organism evidence="1 2">
    <name type="scientific">Pseudosporangium ferrugineum</name>
    <dbReference type="NCBI Taxonomy" id="439699"/>
    <lineage>
        <taxon>Bacteria</taxon>
        <taxon>Bacillati</taxon>
        <taxon>Actinomycetota</taxon>
        <taxon>Actinomycetes</taxon>
        <taxon>Micromonosporales</taxon>
        <taxon>Micromonosporaceae</taxon>
        <taxon>Pseudosporangium</taxon>
    </lineage>
</organism>
<gene>
    <name evidence="1" type="ORF">CLV70_1468</name>
</gene>
<dbReference type="EMBL" id="PVZG01000046">
    <property type="protein sequence ID" value="PRY18676.1"/>
    <property type="molecule type" value="Genomic_DNA"/>
</dbReference>
<dbReference type="AlphaFoldDB" id="A0A2T0RBW9"/>
<comment type="caution">
    <text evidence="1">The sequence shown here is derived from an EMBL/GenBank/DDBJ whole genome shotgun (WGS) entry which is preliminary data.</text>
</comment>
<accession>A0A2T0RBW9</accession>
<evidence type="ECO:0000313" key="1">
    <source>
        <dbReference type="EMBL" id="PRY18676.1"/>
    </source>
</evidence>
<evidence type="ECO:0008006" key="3">
    <source>
        <dbReference type="Google" id="ProtNLM"/>
    </source>
</evidence>
<proteinExistence type="predicted"/>
<dbReference type="Pfam" id="PF11185">
    <property type="entry name" value="DUF2971"/>
    <property type="match status" value="1"/>
</dbReference>
<dbReference type="RefSeq" id="WP_106131428.1">
    <property type="nucleotide sequence ID" value="NZ_PVZG01000046.1"/>
</dbReference>
<dbReference type="OrthoDB" id="4119964at2"/>
<protein>
    <recommendedName>
        <fullName evidence="3">DUF2971 domain-containing protein</fullName>
    </recommendedName>
</protein>
<dbReference type="Proteomes" id="UP000239209">
    <property type="component" value="Unassembled WGS sequence"/>
</dbReference>
<keyword evidence="2" id="KW-1185">Reference proteome</keyword>
<reference evidence="1 2" key="1">
    <citation type="submission" date="2018-03" db="EMBL/GenBank/DDBJ databases">
        <title>Genomic Encyclopedia of Archaeal and Bacterial Type Strains, Phase II (KMG-II): from individual species to whole genera.</title>
        <authorList>
            <person name="Goeker M."/>
        </authorList>
    </citation>
    <scope>NUCLEOTIDE SEQUENCE [LARGE SCALE GENOMIC DNA]</scope>
    <source>
        <strain evidence="1 2">DSM 45348</strain>
    </source>
</reference>
<dbReference type="InterPro" id="IPR021352">
    <property type="entry name" value="DUF2971"/>
</dbReference>
<name>A0A2T0RBW9_9ACTN</name>